<dbReference type="InterPro" id="IPR004345">
    <property type="entry name" value="TB2_DP1_HVA22"/>
</dbReference>
<dbReference type="PANTHER" id="PTHR12300:SF113">
    <property type="entry name" value="HVA22-LIKE PROTEIN H"/>
    <property type="match status" value="1"/>
</dbReference>
<evidence type="ECO:0008006" key="4">
    <source>
        <dbReference type="Google" id="ProtNLM"/>
    </source>
</evidence>
<dbReference type="PANTHER" id="PTHR12300">
    <property type="entry name" value="HVA22-LIKE PROTEINS"/>
    <property type="match status" value="1"/>
</dbReference>
<reference evidence="3" key="1">
    <citation type="journal article" date="2015" name="Nat. Plants">
        <title>Genome expansion of Arabis alpina linked with retrotransposition and reduced symmetric DNA methylation.</title>
        <authorList>
            <person name="Willing E.M."/>
            <person name="Rawat V."/>
            <person name="Mandakova T."/>
            <person name="Maumus F."/>
            <person name="James G.V."/>
            <person name="Nordstroem K.J."/>
            <person name="Becker C."/>
            <person name="Warthmann N."/>
            <person name="Chica C."/>
            <person name="Szarzynska B."/>
            <person name="Zytnicki M."/>
            <person name="Albani M.C."/>
            <person name="Kiefer C."/>
            <person name="Bergonzi S."/>
            <person name="Castaings L."/>
            <person name="Mateos J.L."/>
            <person name="Berns M.C."/>
            <person name="Bujdoso N."/>
            <person name="Piofczyk T."/>
            <person name="de Lorenzo L."/>
            <person name="Barrero-Sicilia C."/>
            <person name="Mateos I."/>
            <person name="Piednoel M."/>
            <person name="Hagmann J."/>
            <person name="Chen-Min-Tao R."/>
            <person name="Iglesias-Fernandez R."/>
            <person name="Schuster S.C."/>
            <person name="Alonso-Blanco C."/>
            <person name="Roudier F."/>
            <person name="Carbonero P."/>
            <person name="Paz-Ares J."/>
            <person name="Davis S.J."/>
            <person name="Pecinka A."/>
            <person name="Quesneville H."/>
            <person name="Colot V."/>
            <person name="Lysak M.A."/>
            <person name="Weigel D."/>
            <person name="Coupland G."/>
            <person name="Schneeberger K."/>
        </authorList>
    </citation>
    <scope>NUCLEOTIDE SEQUENCE [LARGE SCALE GENOMIC DNA]</scope>
    <source>
        <strain evidence="3">cv. Pajares</strain>
    </source>
</reference>
<evidence type="ECO:0000256" key="1">
    <source>
        <dbReference type="SAM" id="MobiDB-lite"/>
    </source>
</evidence>
<evidence type="ECO:0000313" key="3">
    <source>
        <dbReference type="Proteomes" id="UP000029120"/>
    </source>
</evidence>
<dbReference type="EMBL" id="CM002869">
    <property type="protein sequence ID" value="KFK44120.1"/>
    <property type="molecule type" value="Genomic_DNA"/>
</dbReference>
<dbReference type="Gene3D" id="3.80.10.10">
    <property type="entry name" value="Ribonuclease Inhibitor"/>
    <property type="match status" value="1"/>
</dbReference>
<dbReference type="eggNOG" id="KOG1726">
    <property type="taxonomic scope" value="Eukaryota"/>
</dbReference>
<name>A0A087HPR8_ARAAL</name>
<feature type="region of interest" description="Disordered" evidence="1">
    <location>
        <begin position="311"/>
        <end position="470"/>
    </location>
</feature>
<feature type="compositionally biased region" description="Basic residues" evidence="1">
    <location>
        <begin position="460"/>
        <end position="470"/>
    </location>
</feature>
<protein>
    <recommendedName>
        <fullName evidence="4">HVA22-like protein</fullName>
    </recommendedName>
</protein>
<sequence>MGKLIVHTQSTEPGEREFLMDLKDICHVLVHNTGTKKVLGIALNIDETDELHIAEDAFKEMWLKNIDMWGSGKLKEIPDLSMATNLETLNLGFCSSLVELPSSIQYLNKLKELEMPMCKNLETLPTGINLKSLYRLNLNGCSRLMSFPDMSENIKELDLEGTRIEEFASNLRLQDLVDLNMSRMKSDQLWEIVQPLRPLMTMLSPSLKMILVAALTIFERVGDAFASWVPLYCEAKLAFFIYLWFPKTRGTTYVYDSFFKPYVAKHENEIDRNLIELRTKAGDMAVIYCRQAVSYGQTRFTEILHFVALQSTPKPPQPKDKKKPQPEEEEEPKQPDLKTSQAASSPQVRVQPKKPQLPPKEPVSPKTIPTPRKQQQQQQTESKEAKASVSQTKLTPLPPPPASPSTATKPNADSPQPLSSSTETEKASQIVTALPASVIQRASSSKETIMEETLRVTRGSLRKARSTGTR</sequence>
<dbReference type="OrthoDB" id="434647at2759"/>
<feature type="compositionally biased region" description="Polar residues" evidence="1">
    <location>
        <begin position="411"/>
        <end position="431"/>
    </location>
</feature>
<dbReference type="Proteomes" id="UP000029120">
    <property type="component" value="Chromosome 1"/>
</dbReference>
<keyword evidence="3" id="KW-1185">Reference proteome</keyword>
<proteinExistence type="predicted"/>
<gene>
    <name evidence="2" type="ordered locus">AALP_Aa1g218100</name>
</gene>
<feature type="compositionally biased region" description="Basic and acidic residues" evidence="1">
    <location>
        <begin position="317"/>
        <end position="336"/>
    </location>
</feature>
<accession>A0A087HPR8</accession>
<dbReference type="SUPFAM" id="SSF52058">
    <property type="entry name" value="L domain-like"/>
    <property type="match status" value="1"/>
</dbReference>
<organism evidence="2 3">
    <name type="scientific">Arabis alpina</name>
    <name type="common">Alpine rock-cress</name>
    <dbReference type="NCBI Taxonomy" id="50452"/>
    <lineage>
        <taxon>Eukaryota</taxon>
        <taxon>Viridiplantae</taxon>
        <taxon>Streptophyta</taxon>
        <taxon>Embryophyta</taxon>
        <taxon>Tracheophyta</taxon>
        <taxon>Spermatophyta</taxon>
        <taxon>Magnoliopsida</taxon>
        <taxon>eudicotyledons</taxon>
        <taxon>Gunneridae</taxon>
        <taxon>Pentapetalae</taxon>
        <taxon>rosids</taxon>
        <taxon>malvids</taxon>
        <taxon>Brassicales</taxon>
        <taxon>Brassicaceae</taxon>
        <taxon>Arabideae</taxon>
        <taxon>Arabis</taxon>
    </lineage>
</organism>
<dbReference type="InterPro" id="IPR032675">
    <property type="entry name" value="LRR_dom_sf"/>
</dbReference>
<evidence type="ECO:0000313" key="2">
    <source>
        <dbReference type="EMBL" id="KFK44120.1"/>
    </source>
</evidence>
<dbReference type="Gramene" id="KFK44120">
    <property type="protein sequence ID" value="KFK44120"/>
    <property type="gene ID" value="AALP_AA1G218100"/>
</dbReference>
<dbReference type="Pfam" id="PF03134">
    <property type="entry name" value="TB2_DP1_HVA22"/>
    <property type="match status" value="1"/>
</dbReference>
<dbReference type="AlphaFoldDB" id="A0A087HPR8"/>